<dbReference type="PANTHER" id="PTHR43272:SF83">
    <property type="entry name" value="ACYL-COA SYNTHETASE LONG-CHAIN, ISOFORM J"/>
    <property type="match status" value="1"/>
</dbReference>
<feature type="non-terminal residue" evidence="9">
    <location>
        <position position="726"/>
    </location>
</feature>
<keyword evidence="2" id="KW-0436">Ligase</keyword>
<evidence type="ECO:0000313" key="9">
    <source>
        <dbReference type="EMBL" id="CAL4114695.1"/>
    </source>
</evidence>
<dbReference type="AlphaFoldDB" id="A0AAV2R4Q3"/>
<protein>
    <recommendedName>
        <fullName evidence="6">long-chain-fatty-acid--CoA ligase</fullName>
        <ecNumber evidence="6">6.2.1.3</ecNumber>
    </recommendedName>
</protein>
<dbReference type="Proteomes" id="UP001497623">
    <property type="component" value="Unassembled WGS sequence"/>
</dbReference>
<dbReference type="EMBL" id="CAXKWB010015879">
    <property type="protein sequence ID" value="CAL4114695.1"/>
    <property type="molecule type" value="Genomic_DNA"/>
</dbReference>
<dbReference type="SUPFAM" id="SSF56801">
    <property type="entry name" value="Acetyl-CoA synthetase-like"/>
    <property type="match status" value="1"/>
</dbReference>
<gene>
    <name evidence="9" type="ORF">MNOR_LOCUS20487</name>
</gene>
<dbReference type="Gene3D" id="3.40.50.12780">
    <property type="entry name" value="N-terminal domain of ligase-like"/>
    <property type="match status" value="1"/>
</dbReference>
<evidence type="ECO:0000256" key="1">
    <source>
        <dbReference type="ARBA" id="ARBA00006432"/>
    </source>
</evidence>
<evidence type="ECO:0000313" key="10">
    <source>
        <dbReference type="Proteomes" id="UP001497623"/>
    </source>
</evidence>
<dbReference type="Pfam" id="PF00501">
    <property type="entry name" value="AMP-binding"/>
    <property type="match status" value="1"/>
</dbReference>
<accession>A0AAV2R4Q3</accession>
<dbReference type="InterPro" id="IPR042099">
    <property type="entry name" value="ANL_N_sf"/>
</dbReference>
<organism evidence="9 10">
    <name type="scientific">Meganyctiphanes norvegica</name>
    <name type="common">Northern krill</name>
    <name type="synonym">Thysanopoda norvegica</name>
    <dbReference type="NCBI Taxonomy" id="48144"/>
    <lineage>
        <taxon>Eukaryota</taxon>
        <taxon>Metazoa</taxon>
        <taxon>Ecdysozoa</taxon>
        <taxon>Arthropoda</taxon>
        <taxon>Crustacea</taxon>
        <taxon>Multicrustacea</taxon>
        <taxon>Malacostraca</taxon>
        <taxon>Eumalacostraca</taxon>
        <taxon>Eucarida</taxon>
        <taxon>Euphausiacea</taxon>
        <taxon>Euphausiidae</taxon>
        <taxon>Meganyctiphanes</taxon>
    </lineage>
</organism>
<dbReference type="InterPro" id="IPR000873">
    <property type="entry name" value="AMP-dep_synth/lig_dom"/>
</dbReference>
<dbReference type="InterPro" id="IPR020845">
    <property type="entry name" value="AMP-binding_CS"/>
</dbReference>
<evidence type="ECO:0000256" key="6">
    <source>
        <dbReference type="ARBA" id="ARBA00026121"/>
    </source>
</evidence>
<evidence type="ECO:0000256" key="4">
    <source>
        <dbReference type="ARBA" id="ARBA00022832"/>
    </source>
</evidence>
<dbReference type="EC" id="6.2.1.3" evidence="6"/>
<dbReference type="GO" id="GO:0005524">
    <property type="term" value="F:ATP binding"/>
    <property type="evidence" value="ECO:0007669"/>
    <property type="project" value="UniProtKB-KW"/>
</dbReference>
<keyword evidence="4" id="KW-0276">Fatty acid metabolism</keyword>
<evidence type="ECO:0000256" key="3">
    <source>
        <dbReference type="ARBA" id="ARBA00022741"/>
    </source>
</evidence>
<dbReference type="PANTHER" id="PTHR43272">
    <property type="entry name" value="LONG-CHAIN-FATTY-ACID--COA LIGASE"/>
    <property type="match status" value="1"/>
</dbReference>
<evidence type="ECO:0000256" key="5">
    <source>
        <dbReference type="ARBA" id="ARBA00022840"/>
    </source>
</evidence>
<dbReference type="GO" id="GO:0090433">
    <property type="term" value="F:palmitoyl-CoA ligase activity"/>
    <property type="evidence" value="ECO:0007669"/>
    <property type="project" value="TreeGrafter"/>
</dbReference>
<keyword evidence="10" id="KW-1185">Reference proteome</keyword>
<dbReference type="GO" id="GO:0035336">
    <property type="term" value="P:long-chain fatty-acyl-CoA metabolic process"/>
    <property type="evidence" value="ECO:0007669"/>
    <property type="project" value="TreeGrafter"/>
</dbReference>
<dbReference type="GO" id="GO:0005783">
    <property type="term" value="C:endoplasmic reticulum"/>
    <property type="evidence" value="ECO:0007669"/>
    <property type="project" value="TreeGrafter"/>
</dbReference>
<keyword evidence="3" id="KW-0547">Nucleotide-binding</keyword>
<keyword evidence="4" id="KW-0443">Lipid metabolism</keyword>
<name>A0AAV2R4Q3_MEGNR</name>
<dbReference type="GO" id="GO:0005811">
    <property type="term" value="C:lipid droplet"/>
    <property type="evidence" value="ECO:0007669"/>
    <property type="project" value="TreeGrafter"/>
</dbReference>
<evidence type="ECO:0000256" key="7">
    <source>
        <dbReference type="ARBA" id="ARBA00036813"/>
    </source>
</evidence>
<sequence>MSETTKDTEMEPYPVTMDGTLLSAGMGLIKAGTLVADYATYPLHTHFQQPWIKTAKQSLPNSKEVPTSSGRCFRAVNPPMNSINQLLKENIDTPIKAIEKTCKQYPNKRALGTRRIIKEFEEKQPNGKMFKKLDMGGYVWTTYSELNKMAHDFGNGLRSLGQQPKENLIIFAETRQEWLISAIGCFKQNIPVCTMYATLGDDAVAHGINETEVTHVITSHELLPKFKGILAKCPKVTHITYFKNQLVQTDTTGYKEGVAINSFEDVLEMEKKVDFKDEVVSPSDTCIIMYTSGSTGNPKGVIITHGNLFSMMLACLSFVEELSLADDDSYLAFLPLAHIFELIMESAMMLLGVPMGYSNALTIHDRSSKIKRGSQGDASLIRPTVMAAVPLILDRIYKGALDVVARQGPWINSLVHFALEYKNNWQKRGYNTPLLDWVFFRKVNKLLGGRMKLMIVGGAPLKPEVHDFVRATLGCPIMQAYGLTETSAGATTMTMHDISTGRVGAPLYGVNIKIVDWEEGNYRITDKPNPRGEIVIGGDCVAAGYYKNPEKTKEEFFEEDGKRWFRTGDIGEVESDGALRIIDRKKDLVKLTFGEYVSLGKVEGELKVCPLVETMCIYGDSTQNFVVALVSPDANNLKELARSLELDDSNLEKLCMNPKIKDVVLKDLQNIGKKAKLQKFEIPGAVHLGPEQWLPDTGLVTALFKLKRKAIQIHYQDAINKMVYST</sequence>
<feature type="domain" description="AMP-dependent synthetase/ligase" evidence="8">
    <location>
        <begin position="118"/>
        <end position="546"/>
    </location>
</feature>
<evidence type="ECO:0000256" key="2">
    <source>
        <dbReference type="ARBA" id="ARBA00022598"/>
    </source>
</evidence>
<comment type="catalytic activity">
    <reaction evidence="7">
        <text>a long-chain fatty acid + ATP + CoA = a long-chain fatty acyl-CoA + AMP + diphosphate</text>
        <dbReference type="Rhea" id="RHEA:15421"/>
        <dbReference type="ChEBI" id="CHEBI:30616"/>
        <dbReference type="ChEBI" id="CHEBI:33019"/>
        <dbReference type="ChEBI" id="CHEBI:57287"/>
        <dbReference type="ChEBI" id="CHEBI:57560"/>
        <dbReference type="ChEBI" id="CHEBI:83139"/>
        <dbReference type="ChEBI" id="CHEBI:456215"/>
        <dbReference type="EC" id="6.2.1.3"/>
    </reaction>
</comment>
<proteinExistence type="inferred from homology"/>
<comment type="similarity">
    <text evidence="1">Belongs to the ATP-dependent AMP-binding enzyme family.</text>
</comment>
<dbReference type="GO" id="GO:0030182">
    <property type="term" value="P:neuron differentiation"/>
    <property type="evidence" value="ECO:0007669"/>
    <property type="project" value="TreeGrafter"/>
</dbReference>
<dbReference type="GO" id="GO:0005886">
    <property type="term" value="C:plasma membrane"/>
    <property type="evidence" value="ECO:0007669"/>
    <property type="project" value="TreeGrafter"/>
</dbReference>
<keyword evidence="5" id="KW-0067">ATP-binding</keyword>
<reference evidence="9 10" key="1">
    <citation type="submission" date="2024-05" db="EMBL/GenBank/DDBJ databases">
        <authorList>
            <person name="Wallberg A."/>
        </authorList>
    </citation>
    <scope>NUCLEOTIDE SEQUENCE [LARGE SCALE GENOMIC DNA]</scope>
</reference>
<dbReference type="PROSITE" id="PS00455">
    <property type="entry name" value="AMP_BINDING"/>
    <property type="match status" value="1"/>
</dbReference>
<evidence type="ECO:0000259" key="8">
    <source>
        <dbReference type="Pfam" id="PF00501"/>
    </source>
</evidence>
<comment type="caution">
    <text evidence="9">The sequence shown here is derived from an EMBL/GenBank/DDBJ whole genome shotgun (WGS) entry which is preliminary data.</text>
</comment>